<dbReference type="GO" id="GO:0003824">
    <property type="term" value="F:catalytic activity"/>
    <property type="evidence" value="ECO:0007669"/>
    <property type="project" value="InterPro"/>
</dbReference>
<comment type="catalytic activity">
    <reaction evidence="1">
        <text>adenosine 5'-phosphoramidate + H2O = NH4(+) + AMP</text>
        <dbReference type="Rhea" id="RHEA:67916"/>
        <dbReference type="ChEBI" id="CHEBI:15377"/>
        <dbReference type="ChEBI" id="CHEBI:28938"/>
        <dbReference type="ChEBI" id="CHEBI:57890"/>
        <dbReference type="ChEBI" id="CHEBI:456215"/>
    </reaction>
</comment>
<feature type="domain" description="HIT" evidence="3">
    <location>
        <begin position="25"/>
        <end position="62"/>
    </location>
</feature>
<comment type="similarity">
    <text evidence="2">Belongs to the HINT family.</text>
</comment>
<evidence type="ECO:0000256" key="1">
    <source>
        <dbReference type="ARBA" id="ARBA00024472"/>
    </source>
</evidence>
<dbReference type="GeneTree" id="ENSGT00980000200292"/>
<reference evidence="4" key="2">
    <citation type="journal article" date="2020" name="Gigascience">
        <title>An improved pig reference genome sequence to enable pig genetics and genomics research.</title>
        <authorList>
            <person name="Warr A."/>
            <person name="Affara N."/>
            <person name="Aken B."/>
            <person name="Beiki H."/>
            <person name="Bickhart D.M."/>
            <person name="Billis K."/>
            <person name="Chow W."/>
            <person name="Eory L."/>
            <person name="Finlayson H.A."/>
            <person name="Flicek P."/>
            <person name="Giron C.G."/>
            <person name="Griffin D.K."/>
            <person name="Hall R."/>
            <person name="Hannum G."/>
            <person name="Hourlier T."/>
            <person name="Howe K."/>
            <person name="Hume D.A."/>
            <person name="Izuogu O."/>
            <person name="Kim K."/>
            <person name="Koren S."/>
            <person name="Liu H."/>
            <person name="Manchanda N."/>
            <person name="Martin F.J."/>
            <person name="Nonneman D.J."/>
            <person name="O'Connor R.E."/>
            <person name="Phillippy A.M."/>
            <person name="Rohrer G.A."/>
            <person name="Rosen B.D."/>
            <person name="Rund L.A."/>
            <person name="Sargent C.A."/>
            <person name="Schook L.B."/>
            <person name="Schroeder S.G."/>
            <person name="Schwartz A.S."/>
            <person name="Skinner B.M."/>
            <person name="Talbot R."/>
            <person name="Tseng E."/>
            <person name="Tuggle C.K."/>
            <person name="Watson M."/>
            <person name="Smith T.P.L."/>
            <person name="Archibald A.L."/>
        </authorList>
    </citation>
    <scope>NUCLEOTIDE SEQUENCE [LARGE SCALE GENOMIC DNA]</scope>
    <source>
        <strain evidence="4">Duroc</strain>
    </source>
</reference>
<dbReference type="SUPFAM" id="SSF54197">
    <property type="entry name" value="HIT-like"/>
    <property type="match status" value="1"/>
</dbReference>
<accession>A0A287A4W1</accession>
<protein>
    <recommendedName>
        <fullName evidence="3">HIT domain-containing protein</fullName>
    </recommendedName>
</protein>
<sequence length="74" mass="7814">MADGIAKAQAAGPGGDTIFGKVIGKEMPAKIASEDAQCLAFHDISPRAPTHFLAIAKKCTSQILPQRTTVKYVM</sequence>
<dbReference type="Ensembl" id="ENSSSCT00000001154.3">
    <property type="protein sequence ID" value="ENSSSCP00000038820.2"/>
    <property type="gene ID" value="ENSSSCG00000001060.3"/>
</dbReference>
<dbReference type="PRINTS" id="PR00332">
    <property type="entry name" value="HISTRIAD"/>
</dbReference>
<evidence type="ECO:0000256" key="2">
    <source>
        <dbReference type="ARBA" id="ARBA00025764"/>
    </source>
</evidence>
<dbReference type="Gene3D" id="3.30.428.10">
    <property type="entry name" value="HIT-like"/>
    <property type="match status" value="1"/>
</dbReference>
<evidence type="ECO:0000259" key="3">
    <source>
        <dbReference type="Pfam" id="PF01230"/>
    </source>
</evidence>
<dbReference type="InParanoid" id="A0A287A4W1"/>
<dbReference type="InterPro" id="IPR011146">
    <property type="entry name" value="HIT-like"/>
</dbReference>
<dbReference type="AlphaFoldDB" id="A0A287A4W1"/>
<reference evidence="4" key="3">
    <citation type="submission" date="2025-08" db="UniProtKB">
        <authorList>
            <consortium name="Ensembl"/>
        </authorList>
    </citation>
    <scope>IDENTIFICATION</scope>
</reference>
<dbReference type="STRING" id="9823.ENSSSCP00000038820"/>
<dbReference type="Proteomes" id="UP000008227">
    <property type="component" value="Chromosome 7"/>
</dbReference>
<reference evidence="4" key="4">
    <citation type="submission" date="2025-09" db="UniProtKB">
        <authorList>
            <consortium name="Ensembl"/>
        </authorList>
    </citation>
    <scope>IDENTIFICATION</scope>
</reference>
<dbReference type="SMR" id="A0A287A4W1"/>
<dbReference type="Pfam" id="PF01230">
    <property type="entry name" value="HIT"/>
    <property type="match status" value="1"/>
</dbReference>
<proteinExistence type="inferred from homology"/>
<evidence type="ECO:0000313" key="4">
    <source>
        <dbReference type="Ensembl" id="ENSSSCP00000038820.2"/>
    </source>
</evidence>
<keyword evidence="5" id="KW-1185">Reference proteome</keyword>
<evidence type="ECO:0000313" key="5">
    <source>
        <dbReference type="Proteomes" id="UP000008227"/>
    </source>
</evidence>
<dbReference type="Bgee" id="ENSSSCG00000001060">
    <property type="expression patterns" value="Expressed in oocyte and 14 other cell types or tissues"/>
</dbReference>
<organism evidence="4 5">
    <name type="scientific">Sus scrofa</name>
    <name type="common">Pig</name>
    <dbReference type="NCBI Taxonomy" id="9823"/>
    <lineage>
        <taxon>Eukaryota</taxon>
        <taxon>Metazoa</taxon>
        <taxon>Chordata</taxon>
        <taxon>Craniata</taxon>
        <taxon>Vertebrata</taxon>
        <taxon>Euteleostomi</taxon>
        <taxon>Mammalia</taxon>
        <taxon>Eutheria</taxon>
        <taxon>Laurasiatheria</taxon>
        <taxon>Artiodactyla</taxon>
        <taxon>Suina</taxon>
        <taxon>Suidae</taxon>
        <taxon>Sus</taxon>
    </lineage>
</organism>
<name>A0A287A4W1_PIG</name>
<dbReference type="InterPro" id="IPR036265">
    <property type="entry name" value="HIT-like_sf"/>
</dbReference>
<dbReference type="PANTHER" id="PTHR23089">
    <property type="entry name" value="HISTIDINE TRIAD HIT PROTEIN"/>
    <property type="match status" value="1"/>
</dbReference>
<reference evidence="5" key="1">
    <citation type="submission" date="2009-11" db="EMBL/GenBank/DDBJ databases">
        <authorList>
            <consortium name="Porcine genome sequencing project"/>
        </authorList>
    </citation>
    <scope>NUCLEOTIDE SEQUENCE [LARGE SCALE GENOMIC DNA]</scope>
    <source>
        <strain evidence="5">Duroc</strain>
    </source>
</reference>
<dbReference type="InterPro" id="IPR001310">
    <property type="entry name" value="Histidine_triad_HIT"/>
</dbReference>